<dbReference type="Proteomes" id="UP000284651">
    <property type="component" value="Unassembled WGS sequence"/>
</dbReference>
<organism evidence="5 7">
    <name type="scientific">Holdemanella biformis</name>
    <dbReference type="NCBI Taxonomy" id="1735"/>
    <lineage>
        <taxon>Bacteria</taxon>
        <taxon>Bacillati</taxon>
        <taxon>Bacillota</taxon>
        <taxon>Erysipelotrichia</taxon>
        <taxon>Erysipelotrichales</taxon>
        <taxon>Erysipelotrichaceae</taxon>
        <taxon>Holdemanella</taxon>
    </lineage>
</organism>
<protein>
    <submittedName>
        <fullName evidence="5">DNA recombination protein RmuC</fullName>
    </submittedName>
</protein>
<evidence type="ECO:0000313" key="8">
    <source>
        <dbReference type="Proteomes" id="UP000284651"/>
    </source>
</evidence>
<dbReference type="EMBL" id="QSAT01000001">
    <property type="protein sequence ID" value="RGW77007.1"/>
    <property type="molecule type" value="Genomic_DNA"/>
</dbReference>
<evidence type="ECO:0000313" key="6">
    <source>
        <dbReference type="EMBL" id="RGW77007.1"/>
    </source>
</evidence>
<accession>A0A395WEX4</accession>
<keyword evidence="4" id="KW-0233">DNA recombination</keyword>
<evidence type="ECO:0000313" key="7">
    <source>
        <dbReference type="Proteomes" id="UP000265489"/>
    </source>
</evidence>
<sequence>MQNKSKESVSSNSDSLILQKNFEYLLKQVQDVQKNQATSKMSLNQMEDYLYRMNQVMTNTKLRGNWGEYQLDMLLSVYCGQNPSIYSMQYTLPNGKIADCAFHLPDTNKVLCIDSKFPMENYLNLQEDMDTYLRPFKMNMKKHIDDVANKYINIDTMPYALLFVPSEAIYQFVCAKCDDLFTYALQKHVMLVSPTTLVAEVMTLLSSTKDFYRTSHMEEIERNILLLQEDASRLVERSIKAEKTLETLATQFHAVSISAQKLSSRMTKMGEDE</sequence>
<keyword evidence="3" id="KW-0175">Coiled coil</keyword>
<evidence type="ECO:0000256" key="1">
    <source>
        <dbReference type="ARBA" id="ARBA00003416"/>
    </source>
</evidence>
<dbReference type="GO" id="GO:0006310">
    <property type="term" value="P:DNA recombination"/>
    <property type="evidence" value="ECO:0007669"/>
    <property type="project" value="UniProtKB-KW"/>
</dbReference>
<comment type="similarity">
    <text evidence="2">Belongs to the RmuC family.</text>
</comment>
<evidence type="ECO:0000256" key="3">
    <source>
        <dbReference type="ARBA" id="ARBA00023054"/>
    </source>
</evidence>
<dbReference type="PANTHER" id="PTHR30563:SF0">
    <property type="entry name" value="DNA RECOMBINATION PROTEIN RMUC"/>
    <property type="match status" value="1"/>
</dbReference>
<proteinExistence type="inferred from homology"/>
<evidence type="ECO:0000256" key="2">
    <source>
        <dbReference type="ARBA" id="ARBA00009840"/>
    </source>
</evidence>
<dbReference type="EMBL" id="QRYQ01000002">
    <property type="protein sequence ID" value="RGU93873.1"/>
    <property type="molecule type" value="Genomic_DNA"/>
</dbReference>
<comment type="caution">
    <text evidence="5">The sequence shown here is derived from an EMBL/GenBank/DDBJ whole genome shotgun (WGS) entry which is preliminary data.</text>
</comment>
<comment type="function">
    <text evidence="1">Involved in DNA recombination.</text>
</comment>
<dbReference type="AlphaFoldDB" id="A0A395WEX4"/>
<dbReference type="PANTHER" id="PTHR30563">
    <property type="entry name" value="DNA RECOMBINATION PROTEIN RMUC"/>
    <property type="match status" value="1"/>
</dbReference>
<name>A0A395WEX4_9FIRM</name>
<reference evidence="7 8" key="1">
    <citation type="submission" date="2018-08" db="EMBL/GenBank/DDBJ databases">
        <title>A genome reference for cultivated species of the human gut microbiota.</title>
        <authorList>
            <person name="Zou Y."/>
            <person name="Xue W."/>
            <person name="Luo G."/>
        </authorList>
    </citation>
    <scope>NUCLEOTIDE SEQUENCE [LARGE SCALE GENOMIC DNA]</scope>
    <source>
        <strain evidence="6 8">AF10-31</strain>
        <strain evidence="5 7">AF15-20</strain>
    </source>
</reference>
<dbReference type="Proteomes" id="UP000265489">
    <property type="component" value="Unassembled WGS sequence"/>
</dbReference>
<gene>
    <name evidence="6" type="ORF">DWV56_00515</name>
    <name evidence="5" type="ORF">DWW32_01690</name>
</gene>
<dbReference type="Pfam" id="PF02646">
    <property type="entry name" value="RmuC"/>
    <property type="match status" value="1"/>
</dbReference>
<dbReference type="InterPro" id="IPR003798">
    <property type="entry name" value="DNA_recombination_RmuC"/>
</dbReference>
<evidence type="ECO:0000256" key="4">
    <source>
        <dbReference type="ARBA" id="ARBA00023172"/>
    </source>
</evidence>
<evidence type="ECO:0000313" key="5">
    <source>
        <dbReference type="EMBL" id="RGU93873.1"/>
    </source>
</evidence>